<dbReference type="GO" id="GO:0006270">
    <property type="term" value="P:DNA replication initiation"/>
    <property type="evidence" value="ECO:0007669"/>
    <property type="project" value="InterPro"/>
</dbReference>
<gene>
    <name evidence="4" type="ORF">GGR38_000953</name>
</gene>
<dbReference type="InterPro" id="IPR000525">
    <property type="entry name" value="Initiator_Rep_WH1"/>
</dbReference>
<evidence type="ECO:0000313" key="4">
    <source>
        <dbReference type="EMBL" id="MBB3954026.1"/>
    </source>
</evidence>
<dbReference type="InterPro" id="IPR036388">
    <property type="entry name" value="WH-like_DNA-bd_sf"/>
</dbReference>
<dbReference type="Pfam" id="PF21205">
    <property type="entry name" value="Rep3_C"/>
    <property type="match status" value="1"/>
</dbReference>
<comment type="caution">
    <text evidence="4">The sequence shown here is derived from an EMBL/GenBank/DDBJ whole genome shotgun (WGS) entry which is preliminary data.</text>
</comment>
<proteinExistence type="inferred from homology"/>
<evidence type="ECO:0000313" key="5">
    <source>
        <dbReference type="Proteomes" id="UP000548867"/>
    </source>
</evidence>
<organism evidence="4 5">
    <name type="scientific">Novosphingobium sediminicola</name>
    <dbReference type="NCBI Taxonomy" id="563162"/>
    <lineage>
        <taxon>Bacteria</taxon>
        <taxon>Pseudomonadati</taxon>
        <taxon>Pseudomonadota</taxon>
        <taxon>Alphaproteobacteria</taxon>
        <taxon>Sphingomonadales</taxon>
        <taxon>Sphingomonadaceae</taxon>
        <taxon>Novosphingobium</taxon>
    </lineage>
</organism>
<feature type="domain" description="Initiator Rep protein WH1" evidence="3">
    <location>
        <begin position="71"/>
        <end position="202"/>
    </location>
</feature>
<dbReference type="Proteomes" id="UP000548867">
    <property type="component" value="Unassembled WGS sequence"/>
</dbReference>
<dbReference type="Gene3D" id="1.10.10.10">
    <property type="entry name" value="Winged helix-like DNA-binding domain superfamily/Winged helix DNA-binding domain"/>
    <property type="match status" value="1"/>
</dbReference>
<dbReference type="Pfam" id="PF01051">
    <property type="entry name" value="Rep3_N"/>
    <property type="match status" value="1"/>
</dbReference>
<dbReference type="GO" id="GO:0003887">
    <property type="term" value="F:DNA-directed DNA polymerase activity"/>
    <property type="evidence" value="ECO:0007669"/>
    <property type="project" value="InterPro"/>
</dbReference>
<dbReference type="EMBL" id="JACIDX010000003">
    <property type="protein sequence ID" value="MBB3954026.1"/>
    <property type="molecule type" value="Genomic_DNA"/>
</dbReference>
<accession>A0A7W6G579</accession>
<protein>
    <recommendedName>
        <fullName evidence="3">Initiator Rep protein WH1 domain-containing protein</fullName>
    </recommendedName>
</protein>
<evidence type="ECO:0000259" key="3">
    <source>
        <dbReference type="Pfam" id="PF01051"/>
    </source>
</evidence>
<comment type="similarity">
    <text evidence="1">Belongs to the initiator RepB protein family.</text>
</comment>
<name>A0A7W6G579_9SPHN</name>
<dbReference type="AlphaFoldDB" id="A0A7W6G579"/>
<keyword evidence="5" id="KW-1185">Reference proteome</keyword>
<sequence length="408" mass="46040">MAEEMQLDIVEDHRVDDHRAVNRGAGDQGVEDNGAAGTARAMRVAATLARKGGDEFAKPGKLVEVRFVKGQSLSLTASRLLALMILTAGGDAWRDTSHKLRKADIRRGHKGNERIVDMLEELHRTLFAEDDTSWRGRKATKRFSLIESSWEEVEEGDKETGWIEWRFTPDARRLIQESQTYSVMNRQAVLGFRSAYALKLYEEGALRLHRRQPIWRVDMLGLRAALGIDPDKYGDFAQLRRKVLTVAQSEIDQLAHYNLEWKEIRRGRAVAEIEFRFVPKDAPAQIQTVDELERHSSGRKARREGEVEMISAPAAIPAPAPAPARPRRAAAAPSSPWEKFPEGSLRYGTAEGAFRDVALRYGGGWDMDVIADAYRQQMGDRLGSLRGAKLEKSWRGFCEAFFSRRGRP</sequence>
<feature type="region of interest" description="Disordered" evidence="2">
    <location>
        <begin position="316"/>
        <end position="336"/>
    </location>
</feature>
<reference evidence="4 5" key="1">
    <citation type="submission" date="2020-08" db="EMBL/GenBank/DDBJ databases">
        <title>Genomic Encyclopedia of Type Strains, Phase IV (KMG-IV): sequencing the most valuable type-strain genomes for metagenomic binning, comparative biology and taxonomic classification.</title>
        <authorList>
            <person name="Goeker M."/>
        </authorList>
    </citation>
    <scope>NUCLEOTIDE SEQUENCE [LARGE SCALE GENOMIC DNA]</scope>
    <source>
        <strain evidence="4 5">DSM 27057</strain>
    </source>
</reference>
<evidence type="ECO:0000256" key="1">
    <source>
        <dbReference type="ARBA" id="ARBA00038283"/>
    </source>
</evidence>
<dbReference type="SUPFAM" id="SSF46785">
    <property type="entry name" value="Winged helix' DNA-binding domain"/>
    <property type="match status" value="1"/>
</dbReference>
<evidence type="ECO:0000256" key="2">
    <source>
        <dbReference type="SAM" id="MobiDB-lite"/>
    </source>
</evidence>
<dbReference type="InterPro" id="IPR036390">
    <property type="entry name" value="WH_DNA-bd_sf"/>
</dbReference>